<dbReference type="InterPro" id="IPR038501">
    <property type="entry name" value="Spore_GerAC_C_sf"/>
</dbReference>
<keyword evidence="3" id="KW-0309">Germination</keyword>
<evidence type="ECO:0000256" key="7">
    <source>
        <dbReference type="ARBA" id="ARBA00023288"/>
    </source>
</evidence>
<evidence type="ECO:0000259" key="9">
    <source>
        <dbReference type="Pfam" id="PF25198"/>
    </source>
</evidence>
<name>A0A267MA80_9FIRM</name>
<dbReference type="NCBIfam" id="TIGR02887">
    <property type="entry name" value="spore_ger_x_C"/>
    <property type="match status" value="1"/>
</dbReference>
<keyword evidence="6" id="KW-0564">Palmitate</keyword>
<dbReference type="PANTHER" id="PTHR35789">
    <property type="entry name" value="SPORE GERMINATION PROTEIN B3"/>
    <property type="match status" value="1"/>
</dbReference>
<evidence type="ECO:0000256" key="2">
    <source>
        <dbReference type="ARBA" id="ARBA00007886"/>
    </source>
</evidence>
<dbReference type="GO" id="GO:0009847">
    <property type="term" value="P:spore germination"/>
    <property type="evidence" value="ECO:0007669"/>
    <property type="project" value="InterPro"/>
</dbReference>
<comment type="caution">
    <text evidence="10">The sequence shown here is derived from an EMBL/GenBank/DDBJ whole genome shotgun (WGS) entry which is preliminary data.</text>
</comment>
<dbReference type="Pfam" id="PF25198">
    <property type="entry name" value="Spore_GerAC_N"/>
    <property type="match status" value="1"/>
</dbReference>
<accession>A0A267MA80</accession>
<dbReference type="Gene3D" id="3.30.300.210">
    <property type="entry name" value="Nutrient germinant receptor protein C, domain 3"/>
    <property type="match status" value="1"/>
</dbReference>
<dbReference type="OrthoDB" id="2569624at2"/>
<keyword evidence="11" id="KW-1185">Reference proteome</keyword>
<comment type="similarity">
    <text evidence="2">Belongs to the GerABKC lipoprotein family.</text>
</comment>
<feature type="domain" description="Spore germination GerAC-like C-terminal" evidence="8">
    <location>
        <begin position="213"/>
        <end position="378"/>
    </location>
</feature>
<dbReference type="InterPro" id="IPR008844">
    <property type="entry name" value="Spore_GerAC-like"/>
</dbReference>
<evidence type="ECO:0000256" key="1">
    <source>
        <dbReference type="ARBA" id="ARBA00004635"/>
    </source>
</evidence>
<comment type="subcellular location">
    <subcellularLocation>
        <location evidence="1">Membrane</location>
        <topology evidence="1">Lipid-anchor</topology>
    </subcellularLocation>
</comment>
<dbReference type="RefSeq" id="WP_095136098.1">
    <property type="nucleotide sequence ID" value="NZ_NIBG01000036.1"/>
</dbReference>
<dbReference type="EMBL" id="NIBG01000036">
    <property type="protein sequence ID" value="PAB56312.1"/>
    <property type="molecule type" value="Genomic_DNA"/>
</dbReference>
<evidence type="ECO:0000256" key="5">
    <source>
        <dbReference type="ARBA" id="ARBA00023136"/>
    </source>
</evidence>
<dbReference type="GO" id="GO:0016020">
    <property type="term" value="C:membrane"/>
    <property type="evidence" value="ECO:0007669"/>
    <property type="project" value="UniProtKB-SubCell"/>
</dbReference>
<keyword evidence="7" id="KW-0449">Lipoprotein</keyword>
<evidence type="ECO:0000256" key="3">
    <source>
        <dbReference type="ARBA" id="ARBA00022544"/>
    </source>
</evidence>
<evidence type="ECO:0000256" key="4">
    <source>
        <dbReference type="ARBA" id="ARBA00022729"/>
    </source>
</evidence>
<gene>
    <name evidence="10" type="ORF">CCE28_21000</name>
</gene>
<dbReference type="InterPro" id="IPR046953">
    <property type="entry name" value="Spore_GerAC-like_C"/>
</dbReference>
<keyword evidence="5" id="KW-0472">Membrane</keyword>
<organism evidence="10 11">
    <name type="scientific">Anaeromicrobium sediminis</name>
    <dbReference type="NCBI Taxonomy" id="1478221"/>
    <lineage>
        <taxon>Bacteria</taxon>
        <taxon>Bacillati</taxon>
        <taxon>Bacillota</taxon>
        <taxon>Clostridia</taxon>
        <taxon>Peptostreptococcales</taxon>
        <taxon>Thermotaleaceae</taxon>
        <taxon>Anaeromicrobium</taxon>
    </lineage>
</organism>
<sequence length="381" mass="43790">MIKRVSVLILICILMTGCWDKVEINKRAFVSMVGIDKVPVEDDTEKPEEGKTKSEYIVTIAYPNAGLIAGKDGEESKYVYTSKGVNVAEIIDEFNTRLEKTLFLRHAKIIILGKELMKDPKAFREVLDYIERSPKIGRQLHIMIGDKNPDELLKTPVKDEPIVGSLIREVMNENRRTAKVTHSNLEYILKSLQESNCAIIAKVTPFEDEYKVSGSGIIKDYKLIGELNEADSRNLMYLFNKVQNSIVKVELNNQIVPIEIMRSDTKLKVEEENNSLVAKFTINSEARIASHLFDLSDEDMDDHYIKEVEKLGEKRLEEEISRTYNVIKNDYNVDLLQINERIRKFNPKLWDKISKDWDSIYGNTKVVIESNLKVRTMGVIK</sequence>
<dbReference type="InterPro" id="IPR057336">
    <property type="entry name" value="GerAC_N"/>
</dbReference>
<protein>
    <submittedName>
        <fullName evidence="10">Uncharacterized protein</fullName>
    </submittedName>
</protein>
<dbReference type="Proteomes" id="UP000216024">
    <property type="component" value="Unassembled WGS sequence"/>
</dbReference>
<keyword evidence="4" id="KW-0732">Signal</keyword>
<reference evidence="10 11" key="1">
    <citation type="submission" date="2017-06" db="EMBL/GenBank/DDBJ databases">
        <title>Draft genome sequence of anaerobic fermentative bacterium Anaeromicrobium sediminis DY2726D isolated from West Pacific Ocean sediments.</title>
        <authorList>
            <person name="Zeng X."/>
        </authorList>
    </citation>
    <scope>NUCLEOTIDE SEQUENCE [LARGE SCALE GENOMIC DNA]</scope>
    <source>
        <strain evidence="10 11">DY2726D</strain>
    </source>
</reference>
<evidence type="ECO:0000313" key="10">
    <source>
        <dbReference type="EMBL" id="PAB56312.1"/>
    </source>
</evidence>
<dbReference type="PANTHER" id="PTHR35789:SF1">
    <property type="entry name" value="SPORE GERMINATION PROTEIN B3"/>
    <property type="match status" value="1"/>
</dbReference>
<dbReference type="Pfam" id="PF05504">
    <property type="entry name" value="Spore_GerAC"/>
    <property type="match status" value="1"/>
</dbReference>
<dbReference type="PROSITE" id="PS51257">
    <property type="entry name" value="PROKAR_LIPOPROTEIN"/>
    <property type="match status" value="1"/>
</dbReference>
<dbReference type="AlphaFoldDB" id="A0A267MA80"/>
<feature type="domain" description="Spore germination protein N-terminal" evidence="9">
    <location>
        <begin position="20"/>
        <end position="204"/>
    </location>
</feature>
<proteinExistence type="inferred from homology"/>
<evidence type="ECO:0000313" key="11">
    <source>
        <dbReference type="Proteomes" id="UP000216024"/>
    </source>
</evidence>
<evidence type="ECO:0000259" key="8">
    <source>
        <dbReference type="Pfam" id="PF05504"/>
    </source>
</evidence>
<evidence type="ECO:0000256" key="6">
    <source>
        <dbReference type="ARBA" id="ARBA00023139"/>
    </source>
</evidence>